<evidence type="ECO:0008006" key="3">
    <source>
        <dbReference type="Google" id="ProtNLM"/>
    </source>
</evidence>
<name>A0A917N2V9_9SPHI</name>
<accession>A0A917N2V9</accession>
<evidence type="ECO:0000313" key="2">
    <source>
        <dbReference type="Proteomes" id="UP000662074"/>
    </source>
</evidence>
<organism evidence="1 2">
    <name type="scientific">Mucilaginibacter galii</name>
    <dbReference type="NCBI Taxonomy" id="2005073"/>
    <lineage>
        <taxon>Bacteria</taxon>
        <taxon>Pseudomonadati</taxon>
        <taxon>Bacteroidota</taxon>
        <taxon>Sphingobacteriia</taxon>
        <taxon>Sphingobacteriales</taxon>
        <taxon>Sphingobacteriaceae</taxon>
        <taxon>Mucilaginibacter</taxon>
    </lineage>
</organism>
<dbReference type="RefSeq" id="WP_188418531.1">
    <property type="nucleotide sequence ID" value="NZ_BMDO01000013.1"/>
</dbReference>
<protein>
    <recommendedName>
        <fullName evidence="3">Apea-like HEPN domain-containing protein</fullName>
    </recommendedName>
</protein>
<dbReference type="Proteomes" id="UP000662074">
    <property type="component" value="Unassembled WGS sequence"/>
</dbReference>
<reference evidence="1" key="2">
    <citation type="submission" date="2020-09" db="EMBL/GenBank/DDBJ databases">
        <authorList>
            <person name="Sun Q."/>
            <person name="Sedlacek I."/>
        </authorList>
    </citation>
    <scope>NUCLEOTIDE SEQUENCE</scope>
    <source>
        <strain evidence="1">CCM 8711</strain>
    </source>
</reference>
<gene>
    <name evidence="1" type="ORF">GCM10011425_36270</name>
</gene>
<keyword evidence="2" id="KW-1185">Reference proteome</keyword>
<proteinExistence type="predicted"/>
<dbReference type="AlphaFoldDB" id="A0A917N2V9"/>
<evidence type="ECO:0000313" key="1">
    <source>
        <dbReference type="EMBL" id="GGI52415.1"/>
    </source>
</evidence>
<sequence>MTGQKDKTISVIYHQRTSGVKRWCLTPESLGVSSTGYSSWVDMSDEYYRKKENGNASVWALVQKNEKSEIEKRSLQAITWIGNAVADQNPSKSLVQYVFAIEGMLQYTPESFITPSIISQIGDWLAFIIGEEKDERKSIVNYFKNVYRKRSAIAHGGAKTITQEDLSIAMQIAKHMVISFLTKPPFSEMKTVKDLSDFITDCKFR</sequence>
<reference evidence="1" key="1">
    <citation type="journal article" date="2014" name="Int. J. Syst. Evol. Microbiol.">
        <title>Complete genome sequence of Corynebacterium casei LMG S-19264T (=DSM 44701T), isolated from a smear-ripened cheese.</title>
        <authorList>
            <consortium name="US DOE Joint Genome Institute (JGI-PGF)"/>
            <person name="Walter F."/>
            <person name="Albersmeier A."/>
            <person name="Kalinowski J."/>
            <person name="Ruckert C."/>
        </authorList>
    </citation>
    <scope>NUCLEOTIDE SEQUENCE</scope>
    <source>
        <strain evidence="1">CCM 8711</strain>
    </source>
</reference>
<dbReference type="EMBL" id="BMDO01000013">
    <property type="protein sequence ID" value="GGI52415.1"/>
    <property type="molecule type" value="Genomic_DNA"/>
</dbReference>
<comment type="caution">
    <text evidence="1">The sequence shown here is derived from an EMBL/GenBank/DDBJ whole genome shotgun (WGS) entry which is preliminary data.</text>
</comment>